<dbReference type="OrthoDB" id="9815791at2"/>
<dbReference type="FunFam" id="1.20.1090.10:FF:000001">
    <property type="entry name" value="Aldehyde-alcohol dehydrogenase"/>
    <property type="match status" value="1"/>
</dbReference>
<evidence type="ECO:0000256" key="3">
    <source>
        <dbReference type="ARBA" id="ARBA00023002"/>
    </source>
</evidence>
<dbReference type="Pfam" id="PF00465">
    <property type="entry name" value="Fe-ADH"/>
    <property type="match status" value="1"/>
</dbReference>
<evidence type="ECO:0000313" key="7">
    <source>
        <dbReference type="EMBL" id="REL34276.1"/>
    </source>
</evidence>
<keyword evidence="3" id="KW-0560">Oxidoreductase</keyword>
<keyword evidence="4" id="KW-0520">NAD</keyword>
<sequence length="425" mass="45715">MLRHRNRVVNNSNTDLIQWRIGVRSTINKYAIKCLSTFFPTKKPTLFQGQGATTKLTELMVVNGHKRPLIIVDGFLNANGAIKSTVESFTQAGCEVSVFDEVAANPTFKIVEDCLSLAIANKCDSVLVVGGGSAIDTAKVVSAALTNGAVSSKLIGMLKVKNPPLPLYAVPSTSGTGSEVTAIAVISDTSTHKKQFFIDPKYVPVSAALDPELIASLPPEMTSTTGMDALTHAIEAYTSTVKFSDAERDAVSAIRLLVKYLPIAYQDGSDLHAREMVALGSFLAGYAFSKTGLGYVHAISHQISAHYNTPHGLANAVILPKVLRYNQSVCQSRFAELERALATQPKSLDEKVLAADFIKRIDQLSEEVQIPATLEGLKDSDFDAIARDALSEAKESYAVPKVMKASNVKTILQAIVNGERNVVFA</sequence>
<dbReference type="Gene3D" id="1.20.1090.10">
    <property type="entry name" value="Dehydroquinate synthase-like - alpha domain"/>
    <property type="match status" value="1"/>
</dbReference>
<organism evidence="7 8">
    <name type="scientific">Thalassotalea euphylliae</name>
    <dbReference type="NCBI Taxonomy" id="1655234"/>
    <lineage>
        <taxon>Bacteria</taxon>
        <taxon>Pseudomonadati</taxon>
        <taxon>Pseudomonadota</taxon>
        <taxon>Gammaproteobacteria</taxon>
        <taxon>Alteromonadales</taxon>
        <taxon>Colwelliaceae</taxon>
        <taxon>Thalassotalea</taxon>
    </lineage>
</organism>
<proteinExistence type="inferred from homology"/>
<gene>
    <name evidence="7" type="ORF">DXX92_02325</name>
</gene>
<comment type="cofactor">
    <cofactor evidence="1">
        <name>Fe cation</name>
        <dbReference type="ChEBI" id="CHEBI:24875"/>
    </cofactor>
</comment>
<dbReference type="InterPro" id="IPR056798">
    <property type="entry name" value="ADH_Fe_C"/>
</dbReference>
<accession>A0A3E0UBM4</accession>
<reference evidence="7 8" key="1">
    <citation type="submission" date="2018-08" db="EMBL/GenBank/DDBJ databases">
        <title>Thalassotalea euphylliae genome.</title>
        <authorList>
            <person name="Summers S."/>
            <person name="Rice S.A."/>
            <person name="Freckelton M.L."/>
            <person name="Nedved B.T."/>
            <person name="Hadfield M.G."/>
        </authorList>
    </citation>
    <scope>NUCLEOTIDE SEQUENCE [LARGE SCALE GENOMIC DNA]</scope>
    <source>
        <strain evidence="7 8">H2</strain>
    </source>
</reference>
<dbReference type="PANTHER" id="PTHR11496:SF102">
    <property type="entry name" value="ALCOHOL DEHYDROGENASE 4"/>
    <property type="match status" value="1"/>
</dbReference>
<evidence type="ECO:0000259" key="6">
    <source>
        <dbReference type="Pfam" id="PF25137"/>
    </source>
</evidence>
<dbReference type="CDD" id="cd08189">
    <property type="entry name" value="Fe-ADH-like"/>
    <property type="match status" value="1"/>
</dbReference>
<dbReference type="SUPFAM" id="SSF56796">
    <property type="entry name" value="Dehydroquinate synthase-like"/>
    <property type="match status" value="1"/>
</dbReference>
<evidence type="ECO:0000313" key="8">
    <source>
        <dbReference type="Proteomes" id="UP000256999"/>
    </source>
</evidence>
<dbReference type="FunFam" id="3.40.50.1970:FF:000003">
    <property type="entry name" value="Alcohol dehydrogenase, iron-containing"/>
    <property type="match status" value="1"/>
</dbReference>
<dbReference type="Proteomes" id="UP000256999">
    <property type="component" value="Unassembled WGS sequence"/>
</dbReference>
<dbReference type="InterPro" id="IPR001670">
    <property type="entry name" value="ADH_Fe/GldA"/>
</dbReference>
<dbReference type="InterPro" id="IPR039697">
    <property type="entry name" value="Alcohol_dehydrogenase_Fe"/>
</dbReference>
<dbReference type="GO" id="GO:0004022">
    <property type="term" value="F:alcohol dehydrogenase (NAD+) activity"/>
    <property type="evidence" value="ECO:0007669"/>
    <property type="project" value="TreeGrafter"/>
</dbReference>
<evidence type="ECO:0000259" key="5">
    <source>
        <dbReference type="Pfam" id="PF00465"/>
    </source>
</evidence>
<dbReference type="EMBL" id="QUOV01000001">
    <property type="protein sequence ID" value="REL34276.1"/>
    <property type="molecule type" value="Genomic_DNA"/>
</dbReference>
<comment type="similarity">
    <text evidence="2">Belongs to the iron-containing alcohol dehydrogenase family.</text>
</comment>
<dbReference type="AlphaFoldDB" id="A0A3E0UBM4"/>
<protein>
    <submittedName>
        <fullName evidence="7">Iron-containing alcohol dehydrogenase</fullName>
    </submittedName>
</protein>
<dbReference type="Pfam" id="PF25137">
    <property type="entry name" value="ADH_Fe_C"/>
    <property type="match status" value="1"/>
</dbReference>
<dbReference type="InterPro" id="IPR018211">
    <property type="entry name" value="ADH_Fe_CS"/>
</dbReference>
<evidence type="ECO:0000256" key="2">
    <source>
        <dbReference type="ARBA" id="ARBA00007358"/>
    </source>
</evidence>
<comment type="caution">
    <text evidence="7">The sequence shown here is derived from an EMBL/GenBank/DDBJ whole genome shotgun (WGS) entry which is preliminary data.</text>
</comment>
<evidence type="ECO:0000256" key="4">
    <source>
        <dbReference type="ARBA" id="ARBA00023027"/>
    </source>
</evidence>
<feature type="domain" description="Fe-containing alcohol dehydrogenase-like C-terminal" evidence="6">
    <location>
        <begin position="223"/>
        <end position="415"/>
    </location>
</feature>
<evidence type="ECO:0000256" key="1">
    <source>
        <dbReference type="ARBA" id="ARBA00001962"/>
    </source>
</evidence>
<dbReference type="PROSITE" id="PS00060">
    <property type="entry name" value="ADH_IRON_2"/>
    <property type="match status" value="1"/>
</dbReference>
<name>A0A3E0UBM4_9GAMM</name>
<feature type="domain" description="Alcohol dehydrogenase iron-type/glycerol dehydrogenase GldA" evidence="5">
    <location>
        <begin position="45"/>
        <end position="211"/>
    </location>
</feature>
<dbReference type="PANTHER" id="PTHR11496">
    <property type="entry name" value="ALCOHOL DEHYDROGENASE"/>
    <property type="match status" value="1"/>
</dbReference>
<dbReference type="GO" id="GO:0046872">
    <property type="term" value="F:metal ion binding"/>
    <property type="evidence" value="ECO:0007669"/>
    <property type="project" value="InterPro"/>
</dbReference>
<dbReference type="Gene3D" id="3.40.50.1970">
    <property type="match status" value="1"/>
</dbReference>